<reference evidence="1" key="1">
    <citation type="submission" date="2022-11" db="EMBL/GenBank/DDBJ databases">
        <title>Lacrimispora xylanolytica sy1, complete genome.</title>
        <authorList>
            <person name="Choi S."/>
        </authorList>
    </citation>
    <scope>NUCLEOTIDE SEQUENCE</scope>
    <source>
        <strain evidence="1">Sy1</strain>
    </source>
</reference>
<name>A0ABY7AD53_9FIRM</name>
<evidence type="ECO:0000313" key="1">
    <source>
        <dbReference type="EMBL" id="WAJ24639.1"/>
    </source>
</evidence>
<dbReference type="Proteomes" id="UP001163115">
    <property type="component" value="Chromosome"/>
</dbReference>
<dbReference type="RefSeq" id="WP_155857761.1">
    <property type="nucleotide sequence ID" value="NZ_CP113524.1"/>
</dbReference>
<accession>A0ABY7AD53</accession>
<protein>
    <submittedName>
        <fullName evidence="1">Uncharacterized protein</fullName>
    </submittedName>
</protein>
<dbReference type="EMBL" id="CP113524">
    <property type="protein sequence ID" value="WAJ24639.1"/>
    <property type="molecule type" value="Genomic_DNA"/>
</dbReference>
<evidence type="ECO:0000313" key="2">
    <source>
        <dbReference type="Proteomes" id="UP001163115"/>
    </source>
</evidence>
<gene>
    <name evidence="1" type="ORF">OW255_03755</name>
</gene>
<organism evidence="1 2">
    <name type="scientific">Lacrimispora xylanolytica</name>
    <dbReference type="NCBI Taxonomy" id="29375"/>
    <lineage>
        <taxon>Bacteria</taxon>
        <taxon>Bacillati</taxon>
        <taxon>Bacillota</taxon>
        <taxon>Clostridia</taxon>
        <taxon>Lachnospirales</taxon>
        <taxon>Lachnospiraceae</taxon>
        <taxon>Lacrimispora</taxon>
    </lineage>
</organism>
<keyword evidence="2" id="KW-1185">Reference proteome</keyword>
<proteinExistence type="predicted"/>
<sequence>MEKVNFCDVKKKCMYCGKSYPSNSLKKNCSCKDHGRLFAVGNYFERKVKGGISNE</sequence>